<dbReference type="Proteomes" id="UP000663829">
    <property type="component" value="Unassembled WGS sequence"/>
</dbReference>
<dbReference type="OrthoDB" id="193300at2759"/>
<comment type="caution">
    <text evidence="3">The sequence shown here is derived from an EMBL/GenBank/DDBJ whole genome shotgun (WGS) entry which is preliminary data.</text>
</comment>
<dbReference type="GO" id="GO:0008017">
    <property type="term" value="F:microtubule binding"/>
    <property type="evidence" value="ECO:0007669"/>
    <property type="project" value="TreeGrafter"/>
</dbReference>
<dbReference type="InterPro" id="IPR036872">
    <property type="entry name" value="CH_dom_sf"/>
</dbReference>
<dbReference type="EMBL" id="CAJNOQ010011076">
    <property type="protein sequence ID" value="CAF1268092.1"/>
    <property type="molecule type" value="Genomic_DNA"/>
</dbReference>
<organism evidence="3 5">
    <name type="scientific">Didymodactylos carnosus</name>
    <dbReference type="NCBI Taxonomy" id="1234261"/>
    <lineage>
        <taxon>Eukaryota</taxon>
        <taxon>Metazoa</taxon>
        <taxon>Spiralia</taxon>
        <taxon>Gnathifera</taxon>
        <taxon>Rotifera</taxon>
        <taxon>Eurotatoria</taxon>
        <taxon>Bdelloidea</taxon>
        <taxon>Philodinida</taxon>
        <taxon>Philodinidae</taxon>
        <taxon>Didymodactylos</taxon>
    </lineage>
</organism>
<evidence type="ECO:0000256" key="1">
    <source>
        <dbReference type="SAM" id="Coils"/>
    </source>
</evidence>
<feature type="coiled-coil region" evidence="1">
    <location>
        <begin position="165"/>
        <end position="213"/>
    </location>
</feature>
<dbReference type="Proteomes" id="UP000681722">
    <property type="component" value="Unassembled WGS sequence"/>
</dbReference>
<evidence type="ECO:0000313" key="5">
    <source>
        <dbReference type="Proteomes" id="UP000663829"/>
    </source>
</evidence>
<accession>A0A815B6R2</accession>
<protein>
    <recommendedName>
        <fullName evidence="2">Calponin-homology (CH) domain-containing protein</fullName>
    </recommendedName>
</protein>
<dbReference type="InterPro" id="IPR001715">
    <property type="entry name" value="CH_dom"/>
</dbReference>
<sequence length="217" mass="25674">MAAHYDILAWLDTIPLSRPVRALDTDFSDGTLVAEIIWYFFPEYVDINIFNPARNMSQRTKNWRLLNSDILPKLSLYAPGTVVHDITNGDLRAIELFMLHLREKIEEHLLRTGRKSRLQWETWRSYNTERLALPMIVPRTAHHLPAVSRFHPRDYVGATGMYGDYDDLRIALRVKHDELEMLRNKLKCYEKIIQRKDLRIQELESKFDKTKSKRADH</sequence>
<evidence type="ECO:0000259" key="2">
    <source>
        <dbReference type="PROSITE" id="PS50021"/>
    </source>
</evidence>
<evidence type="ECO:0000313" key="4">
    <source>
        <dbReference type="EMBL" id="CAF4053382.1"/>
    </source>
</evidence>
<keyword evidence="1" id="KW-0175">Coiled coil</keyword>
<dbReference type="GO" id="GO:0005930">
    <property type="term" value="C:axoneme"/>
    <property type="evidence" value="ECO:0007669"/>
    <property type="project" value="TreeGrafter"/>
</dbReference>
<dbReference type="GO" id="GO:0051493">
    <property type="term" value="P:regulation of cytoskeleton organization"/>
    <property type="evidence" value="ECO:0007669"/>
    <property type="project" value="TreeGrafter"/>
</dbReference>
<dbReference type="PANTHER" id="PTHR12509:SF9">
    <property type="entry name" value="SPERM FLAGELLAR PROTEIN 1 ISOFORM X1"/>
    <property type="match status" value="1"/>
</dbReference>
<dbReference type="SUPFAM" id="SSF47576">
    <property type="entry name" value="Calponin-homology domain, CH-domain"/>
    <property type="match status" value="1"/>
</dbReference>
<reference evidence="3" key="1">
    <citation type="submission" date="2021-02" db="EMBL/GenBank/DDBJ databases">
        <authorList>
            <person name="Nowell W R."/>
        </authorList>
    </citation>
    <scope>NUCLEOTIDE SEQUENCE</scope>
</reference>
<dbReference type="InterPro" id="IPR052111">
    <property type="entry name" value="Spermatogenesis_Ciliary_MAP"/>
</dbReference>
<evidence type="ECO:0000313" key="3">
    <source>
        <dbReference type="EMBL" id="CAF1268092.1"/>
    </source>
</evidence>
<dbReference type="EMBL" id="CAJOBC010021946">
    <property type="protein sequence ID" value="CAF4053382.1"/>
    <property type="molecule type" value="Genomic_DNA"/>
</dbReference>
<proteinExistence type="predicted"/>
<gene>
    <name evidence="3" type="ORF">GPM918_LOCUS26941</name>
    <name evidence="4" type="ORF">SRO942_LOCUS27183</name>
</gene>
<dbReference type="AlphaFoldDB" id="A0A815B6R2"/>
<keyword evidence="5" id="KW-1185">Reference proteome</keyword>
<dbReference type="Pfam" id="PF06294">
    <property type="entry name" value="CH_2"/>
    <property type="match status" value="1"/>
</dbReference>
<dbReference type="InterPro" id="IPR010441">
    <property type="entry name" value="CH_2"/>
</dbReference>
<dbReference type="Gene3D" id="1.10.418.10">
    <property type="entry name" value="Calponin-like domain"/>
    <property type="match status" value="1"/>
</dbReference>
<dbReference type="PROSITE" id="PS50021">
    <property type="entry name" value="CH"/>
    <property type="match status" value="1"/>
</dbReference>
<name>A0A815B6R2_9BILA</name>
<dbReference type="PANTHER" id="PTHR12509">
    <property type="entry name" value="SPERMATOGENESIS-ASSOCIATED 4-RELATED"/>
    <property type="match status" value="1"/>
</dbReference>
<feature type="domain" description="Calponin-homology (CH)" evidence="2">
    <location>
        <begin position="1"/>
        <end position="106"/>
    </location>
</feature>